<proteinExistence type="predicted"/>
<comment type="caution">
    <text evidence="1">The sequence shown here is derived from an EMBL/GenBank/DDBJ whole genome shotgun (WGS) entry which is preliminary data.</text>
</comment>
<sequence>MMEEIILQNPGVVSSPKDGFGKTAVAKLGCRLKIYNIQIKKQQKEDGSGEALANSHRCIIQNSVKWPYVHNRRLLLGAQGLLQLHRWT</sequence>
<evidence type="ECO:0000313" key="2">
    <source>
        <dbReference type="Proteomes" id="UP000190648"/>
    </source>
</evidence>
<name>A0A1V4KWK3_PATFA</name>
<evidence type="ECO:0000313" key="1">
    <source>
        <dbReference type="EMBL" id="OPJ88735.1"/>
    </source>
</evidence>
<reference evidence="1 2" key="1">
    <citation type="submission" date="2016-02" db="EMBL/GenBank/DDBJ databases">
        <title>Band-tailed pigeon sequencing and assembly.</title>
        <authorList>
            <person name="Soares A.E."/>
            <person name="Novak B.J."/>
            <person name="Rice E.S."/>
            <person name="O'Connell B."/>
            <person name="Chang D."/>
            <person name="Weber S."/>
            <person name="Shapiro B."/>
        </authorList>
    </citation>
    <scope>NUCLEOTIDE SEQUENCE [LARGE SCALE GENOMIC DNA]</scope>
    <source>
        <strain evidence="1">BTP2013</strain>
        <tissue evidence="1">Blood</tissue>
    </source>
</reference>
<accession>A0A1V4KWK3</accession>
<protein>
    <submittedName>
        <fullName evidence="1">Uncharacterized protein</fullName>
    </submittedName>
</protein>
<keyword evidence="2" id="KW-1185">Reference proteome</keyword>
<organism evidence="1 2">
    <name type="scientific">Patagioenas fasciata monilis</name>
    <dbReference type="NCBI Taxonomy" id="372326"/>
    <lineage>
        <taxon>Eukaryota</taxon>
        <taxon>Metazoa</taxon>
        <taxon>Chordata</taxon>
        <taxon>Craniata</taxon>
        <taxon>Vertebrata</taxon>
        <taxon>Euteleostomi</taxon>
        <taxon>Archelosauria</taxon>
        <taxon>Archosauria</taxon>
        <taxon>Dinosauria</taxon>
        <taxon>Saurischia</taxon>
        <taxon>Theropoda</taxon>
        <taxon>Coelurosauria</taxon>
        <taxon>Aves</taxon>
        <taxon>Neognathae</taxon>
        <taxon>Neoaves</taxon>
        <taxon>Columbimorphae</taxon>
        <taxon>Columbiformes</taxon>
        <taxon>Columbidae</taxon>
        <taxon>Patagioenas</taxon>
    </lineage>
</organism>
<dbReference type="AlphaFoldDB" id="A0A1V4KWK3"/>
<dbReference type="Proteomes" id="UP000190648">
    <property type="component" value="Unassembled WGS sequence"/>
</dbReference>
<gene>
    <name evidence="1" type="ORF">AV530_003209</name>
</gene>
<dbReference type="EMBL" id="LSYS01001520">
    <property type="protein sequence ID" value="OPJ88735.1"/>
    <property type="molecule type" value="Genomic_DNA"/>
</dbReference>